<evidence type="ECO:0000256" key="6">
    <source>
        <dbReference type="ARBA" id="ARBA00023315"/>
    </source>
</evidence>
<evidence type="ECO:0000256" key="3">
    <source>
        <dbReference type="ARBA" id="ARBA00022692"/>
    </source>
</evidence>
<evidence type="ECO:0000256" key="4">
    <source>
        <dbReference type="ARBA" id="ARBA00022989"/>
    </source>
</evidence>
<dbReference type="STRING" id="74557.A0A1W0A2S0"/>
<dbReference type="InterPro" id="IPR039859">
    <property type="entry name" value="PFA4/ZDH16/20/ERF2-like"/>
</dbReference>
<dbReference type="AlphaFoldDB" id="A0A1W0A2S0"/>
<dbReference type="GO" id="GO:0019706">
    <property type="term" value="F:protein-cysteine S-palmitoyltransferase activity"/>
    <property type="evidence" value="ECO:0007669"/>
    <property type="project" value="UniProtKB-EC"/>
</dbReference>
<keyword evidence="5 7" id="KW-0472">Membrane</keyword>
<evidence type="ECO:0000256" key="7">
    <source>
        <dbReference type="RuleBase" id="RU079119"/>
    </source>
</evidence>
<dbReference type="GO" id="GO:0016020">
    <property type="term" value="C:membrane"/>
    <property type="evidence" value="ECO:0007669"/>
    <property type="project" value="UniProtKB-SubCell"/>
</dbReference>
<evidence type="ECO:0000256" key="1">
    <source>
        <dbReference type="ARBA" id="ARBA00004141"/>
    </source>
</evidence>
<dbReference type="EMBL" id="JNBS01000592">
    <property type="protein sequence ID" value="OQS04573.1"/>
    <property type="molecule type" value="Genomic_DNA"/>
</dbReference>
<feature type="transmembrane region" description="Helical" evidence="7">
    <location>
        <begin position="143"/>
        <end position="163"/>
    </location>
</feature>
<keyword evidence="6 7" id="KW-0012">Acyltransferase</keyword>
<comment type="domain">
    <text evidence="7">The DHHC domain is required for palmitoyltransferase activity.</text>
</comment>
<keyword evidence="10" id="KW-1185">Reference proteome</keyword>
<evidence type="ECO:0000259" key="8">
    <source>
        <dbReference type="Pfam" id="PF01529"/>
    </source>
</evidence>
<dbReference type="OrthoDB" id="331948at2759"/>
<comment type="subcellular location">
    <subcellularLocation>
        <location evidence="1">Membrane</location>
        <topology evidence="1">Multi-pass membrane protein</topology>
    </subcellularLocation>
</comment>
<feature type="transmembrane region" description="Helical" evidence="7">
    <location>
        <begin position="183"/>
        <end position="207"/>
    </location>
</feature>
<protein>
    <recommendedName>
        <fullName evidence="7">Palmitoyltransferase</fullName>
        <ecNumber evidence="7">2.3.1.225</ecNumber>
    </recommendedName>
</protein>
<dbReference type="EC" id="2.3.1.225" evidence="7"/>
<feature type="transmembrane region" description="Helical" evidence="7">
    <location>
        <begin position="12"/>
        <end position="33"/>
    </location>
</feature>
<comment type="caution">
    <text evidence="9">The sequence shown here is derived from an EMBL/GenBank/DDBJ whole genome shotgun (WGS) entry which is preliminary data.</text>
</comment>
<dbReference type="Proteomes" id="UP000243217">
    <property type="component" value="Unassembled WGS sequence"/>
</dbReference>
<comment type="similarity">
    <text evidence="7">Belongs to the DHHC palmitoyltransferase family.</text>
</comment>
<dbReference type="Pfam" id="PF01529">
    <property type="entry name" value="DHHC"/>
    <property type="match status" value="1"/>
</dbReference>
<evidence type="ECO:0000256" key="2">
    <source>
        <dbReference type="ARBA" id="ARBA00022679"/>
    </source>
</evidence>
<dbReference type="InterPro" id="IPR001594">
    <property type="entry name" value="Palmitoyltrfase_DHHC"/>
</dbReference>
<keyword evidence="4 7" id="KW-1133">Transmembrane helix</keyword>
<proteinExistence type="inferred from homology"/>
<accession>A0A1W0A2S0</accession>
<comment type="catalytic activity">
    <reaction evidence="7">
        <text>L-cysteinyl-[protein] + hexadecanoyl-CoA = S-hexadecanoyl-L-cysteinyl-[protein] + CoA</text>
        <dbReference type="Rhea" id="RHEA:36683"/>
        <dbReference type="Rhea" id="RHEA-COMP:10131"/>
        <dbReference type="Rhea" id="RHEA-COMP:11032"/>
        <dbReference type="ChEBI" id="CHEBI:29950"/>
        <dbReference type="ChEBI" id="CHEBI:57287"/>
        <dbReference type="ChEBI" id="CHEBI:57379"/>
        <dbReference type="ChEBI" id="CHEBI:74151"/>
        <dbReference type="EC" id="2.3.1.225"/>
    </reaction>
</comment>
<organism evidence="9 10">
    <name type="scientific">Thraustotheca clavata</name>
    <dbReference type="NCBI Taxonomy" id="74557"/>
    <lineage>
        <taxon>Eukaryota</taxon>
        <taxon>Sar</taxon>
        <taxon>Stramenopiles</taxon>
        <taxon>Oomycota</taxon>
        <taxon>Saprolegniomycetes</taxon>
        <taxon>Saprolegniales</taxon>
        <taxon>Achlyaceae</taxon>
        <taxon>Thraustotheca</taxon>
    </lineage>
</organism>
<sequence length="289" mass="32909">MLFQNKSRLIRTVSWIPVVLVLHLICLEYYIFIEYHIRANLLLGNNSISLFLEFAVFNILVALTVVCYYRVVTTDPGFVNDAMAQKLRDDAMEGGLELPMCRSCMKPKPVRTHHCSVCRMCVMKMDHHCPWVGNCVGLGNYKYFYLFVIYGGLACGMIIVAMFPVFEKALHHTTASMPMSALLGYVMAGSVTLSLIIFTCFHTFLLLRGLTTLEMNVYGMRSPYRRQTATANWESVFGTTKSTWFLPVPPTNADHGLTWMHPSRMPSRVMVSHVIDHHDEDDEASFLML</sequence>
<keyword evidence="3 7" id="KW-0812">Transmembrane</keyword>
<dbReference type="PANTHER" id="PTHR12246">
    <property type="entry name" value="PALMITOYLTRANSFERASE ZDHHC16"/>
    <property type="match status" value="1"/>
</dbReference>
<evidence type="ECO:0000313" key="10">
    <source>
        <dbReference type="Proteomes" id="UP000243217"/>
    </source>
</evidence>
<dbReference type="PROSITE" id="PS50216">
    <property type="entry name" value="DHHC"/>
    <property type="match status" value="1"/>
</dbReference>
<keyword evidence="2 7" id="KW-0808">Transferase</keyword>
<feature type="transmembrane region" description="Helical" evidence="7">
    <location>
        <begin position="48"/>
        <end position="69"/>
    </location>
</feature>
<evidence type="ECO:0000313" key="9">
    <source>
        <dbReference type="EMBL" id="OQS04573.1"/>
    </source>
</evidence>
<reference evidence="9 10" key="1">
    <citation type="journal article" date="2014" name="Genome Biol. Evol.">
        <title>The secreted proteins of Achlya hypogyna and Thraustotheca clavata identify the ancestral oomycete secretome and reveal gene acquisitions by horizontal gene transfer.</title>
        <authorList>
            <person name="Misner I."/>
            <person name="Blouin N."/>
            <person name="Leonard G."/>
            <person name="Richards T.A."/>
            <person name="Lane C.E."/>
        </authorList>
    </citation>
    <scope>NUCLEOTIDE SEQUENCE [LARGE SCALE GENOMIC DNA]</scope>
    <source>
        <strain evidence="9 10">ATCC 34112</strain>
    </source>
</reference>
<name>A0A1W0A2S0_9STRA</name>
<gene>
    <name evidence="9" type="ORF">THRCLA_03200</name>
</gene>
<feature type="domain" description="Palmitoyltransferase DHHC" evidence="8">
    <location>
        <begin position="100"/>
        <end position="215"/>
    </location>
</feature>
<evidence type="ECO:0000256" key="5">
    <source>
        <dbReference type="ARBA" id="ARBA00023136"/>
    </source>
</evidence>